<feature type="transmembrane region" description="Helical" evidence="2">
    <location>
        <begin position="95"/>
        <end position="115"/>
    </location>
</feature>
<feature type="transmembrane region" description="Helical" evidence="2">
    <location>
        <begin position="526"/>
        <end position="546"/>
    </location>
</feature>
<keyword evidence="2" id="KW-1133">Transmembrane helix</keyword>
<feature type="transmembrane region" description="Helical" evidence="2">
    <location>
        <begin position="425"/>
        <end position="443"/>
    </location>
</feature>
<gene>
    <name evidence="3" type="ORF">PCOR1329_LOCUS39675</name>
</gene>
<organism evidence="3 4">
    <name type="scientific">Prorocentrum cordatum</name>
    <dbReference type="NCBI Taxonomy" id="2364126"/>
    <lineage>
        <taxon>Eukaryota</taxon>
        <taxon>Sar</taxon>
        <taxon>Alveolata</taxon>
        <taxon>Dinophyceae</taxon>
        <taxon>Prorocentrales</taxon>
        <taxon>Prorocentraceae</taxon>
        <taxon>Prorocentrum</taxon>
    </lineage>
</organism>
<name>A0ABN9TJP7_9DINO</name>
<feature type="transmembrane region" description="Helical" evidence="2">
    <location>
        <begin position="558"/>
        <end position="580"/>
    </location>
</feature>
<reference evidence="3" key="1">
    <citation type="submission" date="2023-10" db="EMBL/GenBank/DDBJ databases">
        <authorList>
            <person name="Chen Y."/>
            <person name="Shah S."/>
            <person name="Dougan E. K."/>
            <person name="Thang M."/>
            <person name="Chan C."/>
        </authorList>
    </citation>
    <scope>NUCLEOTIDE SEQUENCE [LARGE SCALE GENOMIC DNA]</scope>
</reference>
<feature type="transmembrane region" description="Helical" evidence="2">
    <location>
        <begin position="601"/>
        <end position="625"/>
    </location>
</feature>
<sequence length="746" mass="83289">MQARTAFSSTETGVTCNSQWCLDFFRDCLAGTETQPCSCEKGIPRVIGKPSHLSVYSPRYYRFTCCTEGDPYSASSTARFTFDRGMCGNYSSTNMMASCVLALIVFAVGAIFWVGGRLRHWYVDRPAKRTVEDDFAEVPTIVLDGARMHNSISPHKWCVTRTDLEQFRRLVRRACLDGRIRPTKADPFDPTENVIGPCIHIIVDQYIKPVTARAGNPSWALMLHPDGLACDLFVTHGWQEGIFELIDKVLHSWPAGKKHAYICFLSNPQNLDIAHLVSSPRDSPFAHALRSATDMMVVSNCRGSIYCRVWCTYEAHLAYTLDKRIFCAASPVRAFWPRVLSQLGVCLVGLSIGVACCLVLVFSAFDHFVAYFRNLFLLVMIGTKITYTILRKTPSVTACRHSCRVTVLFAGICMGFILQLDMMHIMNWVGVLFASAFGLCMEADRLWAVVAVREKVNLSLGYTGHVRDAQCSVPRDGELIRGELHEESREFAVDQSVECLIRTGLSTRCLRDTAQRVGKLGNVTNWYLASIVSQAGILWVWIPAHSLWSDVCILDHGISAYICIVQGVVWSVLFAFVLTTDRKAFAAMSLDTILICIPIRAVSICGFMFSTALVIGPFVLVLTLAGPANVARMPLVGPSIVRFFVGEWDIRNPCARRARPQRQRFSRELQNAQHDLAEMYGKLEQDLTGASSPRQSKQAEPARHQSAKAVRPQLEWAEQVHVSAAKATRPQAAKAEWERFRVAKAT</sequence>
<evidence type="ECO:0000256" key="2">
    <source>
        <dbReference type="SAM" id="Phobius"/>
    </source>
</evidence>
<feature type="transmembrane region" description="Helical" evidence="2">
    <location>
        <begin position="343"/>
        <end position="365"/>
    </location>
</feature>
<dbReference type="EMBL" id="CAUYUJ010014792">
    <property type="protein sequence ID" value="CAK0846071.1"/>
    <property type="molecule type" value="Genomic_DNA"/>
</dbReference>
<evidence type="ECO:0000313" key="4">
    <source>
        <dbReference type="Proteomes" id="UP001189429"/>
    </source>
</evidence>
<accession>A0ABN9TJP7</accession>
<evidence type="ECO:0000256" key="1">
    <source>
        <dbReference type="SAM" id="MobiDB-lite"/>
    </source>
</evidence>
<protein>
    <submittedName>
        <fullName evidence="3">Uncharacterized protein</fullName>
    </submittedName>
</protein>
<proteinExistence type="predicted"/>
<feature type="compositionally biased region" description="Polar residues" evidence="1">
    <location>
        <begin position="688"/>
        <end position="698"/>
    </location>
</feature>
<keyword evidence="2" id="KW-0472">Membrane</keyword>
<feature type="region of interest" description="Disordered" evidence="1">
    <location>
        <begin position="687"/>
        <end position="712"/>
    </location>
</feature>
<keyword evidence="4" id="KW-1185">Reference proteome</keyword>
<keyword evidence="2" id="KW-0812">Transmembrane</keyword>
<evidence type="ECO:0000313" key="3">
    <source>
        <dbReference type="EMBL" id="CAK0846071.1"/>
    </source>
</evidence>
<dbReference type="Proteomes" id="UP001189429">
    <property type="component" value="Unassembled WGS sequence"/>
</dbReference>
<feature type="transmembrane region" description="Helical" evidence="2">
    <location>
        <begin position="402"/>
        <end position="419"/>
    </location>
</feature>
<feature type="transmembrane region" description="Helical" evidence="2">
    <location>
        <begin position="371"/>
        <end position="390"/>
    </location>
</feature>
<comment type="caution">
    <text evidence="3">The sequence shown here is derived from an EMBL/GenBank/DDBJ whole genome shotgun (WGS) entry which is preliminary data.</text>
</comment>